<dbReference type="InterPro" id="IPR008928">
    <property type="entry name" value="6-hairpin_glycosidase_sf"/>
</dbReference>
<dbReference type="STRING" id="408657.SAMN04487995_1523"/>
<dbReference type="SUPFAM" id="SSF48208">
    <property type="entry name" value="Six-hairpin glycosidases"/>
    <property type="match status" value="1"/>
</dbReference>
<evidence type="ECO:0000256" key="1">
    <source>
        <dbReference type="ARBA" id="ARBA00001913"/>
    </source>
</evidence>
<dbReference type="GO" id="GO:0006516">
    <property type="term" value="P:glycoprotein catabolic process"/>
    <property type="evidence" value="ECO:0007669"/>
    <property type="project" value="TreeGrafter"/>
</dbReference>
<dbReference type="InterPro" id="IPR041371">
    <property type="entry name" value="GH92_N"/>
</dbReference>
<dbReference type="FunFam" id="3.30.2080.10:FF:000001">
    <property type="entry name" value="Alpha-1,2-mannosidase subfamily"/>
    <property type="match status" value="1"/>
</dbReference>
<dbReference type="InterPro" id="IPR029411">
    <property type="entry name" value="RG-lyase_III"/>
</dbReference>
<comment type="subunit">
    <text evidence="2">Monomer.</text>
</comment>
<evidence type="ECO:0000259" key="6">
    <source>
        <dbReference type="Pfam" id="PF17678"/>
    </source>
</evidence>
<dbReference type="Proteomes" id="UP000199532">
    <property type="component" value="Unassembled WGS sequence"/>
</dbReference>
<dbReference type="GO" id="GO:0000224">
    <property type="term" value="F:peptide-N4-(N-acetyl-beta-glucosaminyl)asparagine amidase activity"/>
    <property type="evidence" value="ECO:0007669"/>
    <property type="project" value="TreeGrafter"/>
</dbReference>
<reference evidence="7 8" key="1">
    <citation type="submission" date="2016-10" db="EMBL/GenBank/DDBJ databases">
        <authorList>
            <person name="de Groot N.N."/>
        </authorList>
    </citation>
    <scope>NUCLEOTIDE SEQUENCE [LARGE SCALE GENOMIC DNA]</scope>
    <source>
        <strain evidence="7 8">DSM 19938</strain>
    </source>
</reference>
<dbReference type="SUPFAM" id="SSF49785">
    <property type="entry name" value="Galactose-binding domain-like"/>
    <property type="match status" value="1"/>
</dbReference>
<name>A0A1H6S2R7_9BACT</name>
<evidence type="ECO:0000313" key="7">
    <source>
        <dbReference type="EMBL" id="SEI59057.1"/>
    </source>
</evidence>
<dbReference type="InterPro" id="IPR050883">
    <property type="entry name" value="PNGase"/>
</dbReference>
<dbReference type="AlphaFoldDB" id="A0A1H6S2R7"/>
<accession>A0A1H6S2R7</accession>
<dbReference type="PANTHER" id="PTHR12143">
    <property type="entry name" value="PEPTIDE N-GLYCANASE PNGASE -RELATED"/>
    <property type="match status" value="1"/>
</dbReference>
<feature type="domain" description="Glycosyl hydrolase family 92" evidence="4">
    <location>
        <begin position="579"/>
        <end position="1059"/>
    </location>
</feature>
<dbReference type="Pfam" id="PF14683">
    <property type="entry name" value="CBM-like"/>
    <property type="match status" value="1"/>
</dbReference>
<feature type="domain" description="Rhamnogalacturonan lyase" evidence="5">
    <location>
        <begin position="51"/>
        <end position="222"/>
    </location>
</feature>
<dbReference type="InterPro" id="IPR005887">
    <property type="entry name" value="GH92_a_mannosidase_put"/>
</dbReference>
<dbReference type="Pfam" id="PF17678">
    <property type="entry name" value="Glyco_hydro_92N"/>
    <property type="match status" value="1"/>
</dbReference>
<dbReference type="Gene3D" id="2.70.98.10">
    <property type="match status" value="1"/>
</dbReference>
<proteinExistence type="predicted"/>
<dbReference type="GO" id="GO:0005829">
    <property type="term" value="C:cytosol"/>
    <property type="evidence" value="ECO:0007669"/>
    <property type="project" value="TreeGrafter"/>
</dbReference>
<dbReference type="GO" id="GO:0030246">
    <property type="term" value="F:carbohydrate binding"/>
    <property type="evidence" value="ECO:0007669"/>
    <property type="project" value="InterPro"/>
</dbReference>
<gene>
    <name evidence="7" type="ORF">SAMN04487995_1523</name>
</gene>
<dbReference type="InterPro" id="IPR012939">
    <property type="entry name" value="Glyco_hydro_92"/>
</dbReference>
<dbReference type="Gene3D" id="3.30.2080.10">
    <property type="entry name" value="GH92 mannosidase domain"/>
    <property type="match status" value="1"/>
</dbReference>
<evidence type="ECO:0000256" key="3">
    <source>
        <dbReference type="ARBA" id="ARBA00022837"/>
    </source>
</evidence>
<keyword evidence="3" id="KW-0106">Calcium</keyword>
<evidence type="ECO:0000256" key="2">
    <source>
        <dbReference type="ARBA" id="ARBA00011245"/>
    </source>
</evidence>
<keyword evidence="8" id="KW-1185">Reference proteome</keyword>
<dbReference type="InterPro" id="IPR014718">
    <property type="entry name" value="GH-type_carb-bd"/>
</dbReference>
<evidence type="ECO:0000259" key="4">
    <source>
        <dbReference type="Pfam" id="PF07971"/>
    </source>
</evidence>
<dbReference type="GO" id="GO:0005975">
    <property type="term" value="P:carbohydrate metabolic process"/>
    <property type="evidence" value="ECO:0007669"/>
    <property type="project" value="InterPro"/>
</dbReference>
<protein>
    <submittedName>
        <fullName evidence="7">Alpha-1,2-mannosidase, putative</fullName>
    </submittedName>
</protein>
<feature type="domain" description="Glycosyl hydrolase family 92 N-terminal" evidence="6">
    <location>
        <begin position="334"/>
        <end position="573"/>
    </location>
</feature>
<dbReference type="Gene3D" id="1.20.1610.10">
    <property type="entry name" value="alpha-1,2-mannosidases domains"/>
    <property type="match status" value="1"/>
</dbReference>
<organism evidence="7 8">
    <name type="scientific">Dyadobacter koreensis</name>
    <dbReference type="NCBI Taxonomy" id="408657"/>
    <lineage>
        <taxon>Bacteria</taxon>
        <taxon>Pseudomonadati</taxon>
        <taxon>Bacteroidota</taxon>
        <taxon>Cytophagia</taxon>
        <taxon>Cytophagales</taxon>
        <taxon>Spirosomataceae</taxon>
        <taxon>Dyadobacter</taxon>
    </lineage>
</organism>
<evidence type="ECO:0000313" key="8">
    <source>
        <dbReference type="Proteomes" id="UP000199532"/>
    </source>
</evidence>
<comment type="cofactor">
    <cofactor evidence="1">
        <name>Ca(2+)</name>
        <dbReference type="ChEBI" id="CHEBI:29108"/>
    </cofactor>
</comment>
<dbReference type="Pfam" id="PF07971">
    <property type="entry name" value="Glyco_hydro_92"/>
    <property type="match status" value="1"/>
</dbReference>
<dbReference type="PANTHER" id="PTHR12143:SF39">
    <property type="entry name" value="SECRETED PROTEIN"/>
    <property type="match status" value="1"/>
</dbReference>
<dbReference type="Gene3D" id="1.20.1050.60">
    <property type="entry name" value="alpha-1,2-mannosidase"/>
    <property type="match status" value="1"/>
</dbReference>
<sequence length="1074" mass="122255">MFIHTNIYFKYVANVRVFSTALVKIDMKKSASIFSIILLLITFAVQAQQKTLWKIGEADNSPKGMALAPDQFRHFVENDFGYEDKFFLIGHSEAENDWPYIIPGPVNGWGGTGNTAGIRSHFLTIFFEIKNKPVAGKWQLLIDILDTDSLYAPFFEILINGKPWEFKLKKGSSFKDPDKFAANPKEQQIKIDIPADLIKKGINEIAMTSLEGGWIAFDQIKLEGPASSTLARPESALLRNVQTADYEIRKDGTLFQPLLIDITHVKGAPIVQVKLDGQTILKQVIEQDRYILEAPMPAVNHSKTANYQVFVNNILVREGQVMRSKMPEKSPSGYVNTMMGAGHSRWMIAPGPWMPFGMVKLSPDNQNSGWQAGYDPTFESIGTFSHIHEWTMTGLGIFPTAGPLQIKMGDQSNPDVGYRSGIDKTTEKAPLGYYKVDLTDNNITAELTATTRASFQKYTYHNSTTGRVMVDFQIPTEYGYKIKNIKIDKINDHRIEGFSNQLSTDLWSGGVDQEYKVHFVLEFDQHIKNYGVWLNDEVKKKTNLLADSAKNAGIYLEFDTRKNKVVQIRSGISYVSVENASLNLRTEISDPFNWNFDLIRKNQEKVWDDLLGRVAVTSNDKREKERFYTNMYRSLASRNTFSDVDGSWRDADEKVNKLQNKDDVALGCDAFWNTFWNLNQFWNLVTPEWSNRWVKSQLAMYDQSGWLAKGPAGMEYIPVMVAEHEIPLIVSAYQMGIRGYDVNKAYEAVRKMQTTPAETVGGGRAGNEDLVTYLKHKYVPYDEGRFSNSLEYSFDDYTVSQFAKALDKNEDYQIFKERGNWWRNVIDPQTGFARMKDATGNWLADFDPFKSGANHHYVEGNAWQLSFFVPQNVPGLAKTIGENEFTKRLDWGFGESVKWRYNGPNDQYWDYPVVQGNQQSMHFAFLFNWVKKPWLTQKWSRSIVDRYYGHEISNAYLGDEDQGQMSAWFVMNALGLFQTDGGTRVDPIYEIGSPVFEKSVINLGEQFGRGKSFTIEAKNTSRKNMYVQKAILNGKYLSNFWFNASELLKGGSLILEMGPEPNTNWGTGALPSAQ</sequence>
<dbReference type="InterPro" id="IPR008979">
    <property type="entry name" value="Galactose-bd-like_sf"/>
</dbReference>
<dbReference type="NCBIfam" id="TIGR01180">
    <property type="entry name" value="aman2_put"/>
    <property type="match status" value="1"/>
</dbReference>
<dbReference type="EMBL" id="FNXY01000002">
    <property type="protein sequence ID" value="SEI59057.1"/>
    <property type="molecule type" value="Genomic_DNA"/>
</dbReference>
<evidence type="ECO:0000259" key="5">
    <source>
        <dbReference type="Pfam" id="PF14683"/>
    </source>
</evidence>